<dbReference type="SUPFAM" id="SSF88946">
    <property type="entry name" value="Sigma2 domain of RNA polymerase sigma factors"/>
    <property type="match status" value="1"/>
</dbReference>
<keyword evidence="8" id="KW-1185">Reference proteome</keyword>
<dbReference type="InterPro" id="IPR036388">
    <property type="entry name" value="WH-like_DNA-bd_sf"/>
</dbReference>
<feature type="domain" description="RNA polymerase sigma factor 70 region 4 type 2" evidence="6">
    <location>
        <begin position="113"/>
        <end position="161"/>
    </location>
</feature>
<dbReference type="Proteomes" id="UP000190814">
    <property type="component" value="Unassembled WGS sequence"/>
</dbReference>
<keyword evidence="3" id="KW-0731">Sigma factor</keyword>
<dbReference type="PANTHER" id="PTHR43133:SF60">
    <property type="entry name" value="RNA POLYMERASE SIGMA FACTOR SIGV"/>
    <property type="match status" value="1"/>
</dbReference>
<gene>
    <name evidence="7" type="ORF">SAMN02745111_02200</name>
</gene>
<dbReference type="RefSeq" id="WP_078767024.1">
    <property type="nucleotide sequence ID" value="NZ_FUXZ01000015.1"/>
</dbReference>
<keyword evidence="4" id="KW-0804">Transcription</keyword>
<dbReference type="PANTHER" id="PTHR43133">
    <property type="entry name" value="RNA POLYMERASE ECF-TYPE SIGMA FACTO"/>
    <property type="match status" value="1"/>
</dbReference>
<dbReference type="SUPFAM" id="SSF88659">
    <property type="entry name" value="Sigma3 and sigma4 domains of RNA polymerase sigma factors"/>
    <property type="match status" value="1"/>
</dbReference>
<dbReference type="STRING" id="39495.SAMN02745111_02200"/>
<protein>
    <submittedName>
        <fullName evidence="7">Sigma-70, region 4</fullName>
    </submittedName>
</protein>
<dbReference type="OrthoDB" id="2613570at2"/>
<dbReference type="InterPro" id="IPR014284">
    <property type="entry name" value="RNA_pol_sigma-70_dom"/>
</dbReference>
<dbReference type="Pfam" id="PF08281">
    <property type="entry name" value="Sigma70_r4_2"/>
    <property type="match status" value="1"/>
</dbReference>
<dbReference type="GO" id="GO:0006352">
    <property type="term" value="P:DNA-templated transcription initiation"/>
    <property type="evidence" value="ECO:0007669"/>
    <property type="project" value="InterPro"/>
</dbReference>
<proteinExistence type="inferred from homology"/>
<evidence type="ECO:0000259" key="5">
    <source>
        <dbReference type="Pfam" id="PF04542"/>
    </source>
</evidence>
<dbReference type="NCBIfam" id="TIGR02937">
    <property type="entry name" value="sigma70-ECF"/>
    <property type="match status" value="1"/>
</dbReference>
<evidence type="ECO:0000259" key="6">
    <source>
        <dbReference type="Pfam" id="PF08281"/>
    </source>
</evidence>
<dbReference type="InterPro" id="IPR013249">
    <property type="entry name" value="RNA_pol_sigma70_r4_t2"/>
</dbReference>
<dbReference type="GO" id="GO:0003677">
    <property type="term" value="F:DNA binding"/>
    <property type="evidence" value="ECO:0007669"/>
    <property type="project" value="InterPro"/>
</dbReference>
<sequence>MLKARRQIKFIENCYELYEQRMYYVAYSILHDEGKAEDAVQEAFLKLMKHEVQFDRADSDDCKRYIITVIRNCAITIYNKTKKESEYMYLTDKDERIESPVEDKVESDISWKELMDCLPEKYYDVVECIIIKQFSTKETALKLNITEANVRKRYERAKQMMRNSLDENKELYDKSVSCQ</sequence>
<reference evidence="7 8" key="1">
    <citation type="submission" date="2017-02" db="EMBL/GenBank/DDBJ databases">
        <authorList>
            <person name="Peterson S.W."/>
        </authorList>
    </citation>
    <scope>NUCLEOTIDE SEQUENCE [LARGE SCALE GENOMIC DNA]</scope>
    <source>
        <strain evidence="7 8">ATCC 35992</strain>
    </source>
</reference>
<evidence type="ECO:0000313" key="7">
    <source>
        <dbReference type="EMBL" id="SKA71330.1"/>
    </source>
</evidence>
<evidence type="ECO:0000256" key="2">
    <source>
        <dbReference type="ARBA" id="ARBA00023015"/>
    </source>
</evidence>
<dbReference type="InterPro" id="IPR013324">
    <property type="entry name" value="RNA_pol_sigma_r3/r4-like"/>
</dbReference>
<dbReference type="EMBL" id="FUXZ01000015">
    <property type="protein sequence ID" value="SKA71330.1"/>
    <property type="molecule type" value="Genomic_DNA"/>
</dbReference>
<dbReference type="GO" id="GO:0016987">
    <property type="term" value="F:sigma factor activity"/>
    <property type="evidence" value="ECO:0007669"/>
    <property type="project" value="UniProtKB-KW"/>
</dbReference>
<comment type="similarity">
    <text evidence="1">Belongs to the sigma-70 factor family. ECF subfamily.</text>
</comment>
<evidence type="ECO:0000313" key="8">
    <source>
        <dbReference type="Proteomes" id="UP000190814"/>
    </source>
</evidence>
<dbReference type="AlphaFoldDB" id="A0A1T4W235"/>
<dbReference type="Gene3D" id="1.10.10.10">
    <property type="entry name" value="Winged helix-like DNA-binding domain superfamily/Winged helix DNA-binding domain"/>
    <property type="match status" value="1"/>
</dbReference>
<dbReference type="Pfam" id="PF04542">
    <property type="entry name" value="Sigma70_r2"/>
    <property type="match status" value="1"/>
</dbReference>
<accession>A0A1T4W235</accession>
<organism evidence="7 8">
    <name type="scientific">Eubacterium uniforme</name>
    <dbReference type="NCBI Taxonomy" id="39495"/>
    <lineage>
        <taxon>Bacteria</taxon>
        <taxon>Bacillati</taxon>
        <taxon>Bacillota</taxon>
        <taxon>Clostridia</taxon>
        <taxon>Eubacteriales</taxon>
        <taxon>Eubacteriaceae</taxon>
        <taxon>Eubacterium</taxon>
    </lineage>
</organism>
<dbReference type="InterPro" id="IPR013325">
    <property type="entry name" value="RNA_pol_sigma_r2"/>
</dbReference>
<dbReference type="Gene3D" id="1.10.1740.10">
    <property type="match status" value="1"/>
</dbReference>
<keyword evidence="2" id="KW-0805">Transcription regulation</keyword>
<feature type="domain" description="RNA polymerase sigma-70 region 2" evidence="5">
    <location>
        <begin position="15"/>
        <end position="82"/>
    </location>
</feature>
<dbReference type="InterPro" id="IPR039425">
    <property type="entry name" value="RNA_pol_sigma-70-like"/>
</dbReference>
<evidence type="ECO:0000256" key="3">
    <source>
        <dbReference type="ARBA" id="ARBA00023082"/>
    </source>
</evidence>
<dbReference type="InterPro" id="IPR007627">
    <property type="entry name" value="RNA_pol_sigma70_r2"/>
</dbReference>
<evidence type="ECO:0000256" key="4">
    <source>
        <dbReference type="ARBA" id="ARBA00023163"/>
    </source>
</evidence>
<evidence type="ECO:0000256" key="1">
    <source>
        <dbReference type="ARBA" id="ARBA00010641"/>
    </source>
</evidence>
<name>A0A1T4W235_9FIRM</name>